<dbReference type="GO" id="GO:0005634">
    <property type="term" value="C:nucleus"/>
    <property type="evidence" value="ECO:0007669"/>
    <property type="project" value="UniProtKB-SubCell"/>
</dbReference>
<feature type="region of interest" description="Disordered" evidence="8">
    <location>
        <begin position="1"/>
        <end position="44"/>
    </location>
</feature>
<keyword evidence="3" id="KW-0158">Chromosome</keyword>
<feature type="region of interest" description="Disordered" evidence="8">
    <location>
        <begin position="101"/>
        <end position="121"/>
    </location>
</feature>
<evidence type="ECO:0000256" key="5">
    <source>
        <dbReference type="ARBA" id="ARBA00023242"/>
    </source>
</evidence>
<protein>
    <submittedName>
        <fullName evidence="10">DgyrCDS11876</fullName>
    </submittedName>
</protein>
<evidence type="ECO:0000256" key="6">
    <source>
        <dbReference type="ARBA" id="ARBA00023328"/>
    </source>
</evidence>
<evidence type="ECO:0000256" key="1">
    <source>
        <dbReference type="ARBA" id="ARBA00004123"/>
    </source>
</evidence>
<dbReference type="GO" id="GO:0000776">
    <property type="term" value="C:kinetochore"/>
    <property type="evidence" value="ECO:0007669"/>
    <property type="project" value="UniProtKB-KW"/>
</dbReference>
<comment type="subcellular location">
    <subcellularLocation>
        <location evidence="2">Chromosome</location>
        <location evidence="2">Centromere</location>
        <location evidence="2">Kinetochore</location>
    </subcellularLocation>
    <subcellularLocation>
        <location evidence="1">Nucleus</location>
    </subcellularLocation>
</comment>
<comment type="similarity">
    <text evidence="7">Belongs to the CENP-H/MCM16 family.</text>
</comment>
<dbReference type="GO" id="GO:0051382">
    <property type="term" value="P:kinetochore assembly"/>
    <property type="evidence" value="ECO:0007669"/>
    <property type="project" value="InterPro"/>
</dbReference>
<keyword evidence="6" id="KW-0137">Centromere</keyword>
<reference evidence="10 11" key="1">
    <citation type="submission" date="2020-08" db="EMBL/GenBank/DDBJ databases">
        <authorList>
            <person name="Hejnol A."/>
        </authorList>
    </citation>
    <scope>NUCLEOTIDE SEQUENCE [LARGE SCALE GENOMIC DNA]</scope>
</reference>
<dbReference type="EMBL" id="CAJFCJ010000019">
    <property type="protein sequence ID" value="CAD5123537.1"/>
    <property type="molecule type" value="Genomic_DNA"/>
</dbReference>
<evidence type="ECO:0000313" key="10">
    <source>
        <dbReference type="EMBL" id="CAD5123537.1"/>
    </source>
</evidence>
<evidence type="ECO:0000256" key="7">
    <source>
        <dbReference type="ARBA" id="ARBA00025735"/>
    </source>
</evidence>
<evidence type="ECO:0000256" key="4">
    <source>
        <dbReference type="ARBA" id="ARBA00022838"/>
    </source>
</evidence>
<keyword evidence="11" id="KW-1185">Reference proteome</keyword>
<organism evidence="10 11">
    <name type="scientific">Dimorphilus gyrociliatus</name>
    <dbReference type="NCBI Taxonomy" id="2664684"/>
    <lineage>
        <taxon>Eukaryota</taxon>
        <taxon>Metazoa</taxon>
        <taxon>Spiralia</taxon>
        <taxon>Lophotrochozoa</taxon>
        <taxon>Annelida</taxon>
        <taxon>Polychaeta</taxon>
        <taxon>Polychaeta incertae sedis</taxon>
        <taxon>Dinophilidae</taxon>
        <taxon>Dimorphilus</taxon>
    </lineage>
</organism>
<sequence length="191" mass="22174">MKNKLKSFQEKQNAKSGMVQNAADTNESTGILFPDEHPQEQEKKDLQLSLKKAMDKTANVSLEIVDKLRNLQRIRDEIREFRVKNQKIRTTHRHMVKQLEEARKSQQERSHNVEQQAEVKRAEDEVEVQARKNDVLRHVLRNLVIESGEEWVNNAGLVDLVLTLDDTAAEKLENFQSNEEEVTSMSTRSEI</sequence>
<feature type="domain" description="Centromere protein H C-terminal" evidence="9">
    <location>
        <begin position="47"/>
        <end position="164"/>
    </location>
</feature>
<evidence type="ECO:0000256" key="8">
    <source>
        <dbReference type="SAM" id="MobiDB-lite"/>
    </source>
</evidence>
<keyword evidence="5" id="KW-0539">Nucleus</keyword>
<dbReference type="Pfam" id="PF05837">
    <property type="entry name" value="CENP-H"/>
    <property type="match status" value="1"/>
</dbReference>
<name>A0A7I8W4S2_9ANNE</name>
<dbReference type="InterPro" id="IPR008426">
    <property type="entry name" value="CENP-H_C"/>
</dbReference>
<evidence type="ECO:0000259" key="9">
    <source>
        <dbReference type="Pfam" id="PF05837"/>
    </source>
</evidence>
<comment type="caution">
    <text evidence="10">The sequence shown here is derived from an EMBL/GenBank/DDBJ whole genome shotgun (WGS) entry which is preliminary data.</text>
</comment>
<accession>A0A7I8W4S2</accession>
<evidence type="ECO:0000256" key="3">
    <source>
        <dbReference type="ARBA" id="ARBA00022454"/>
    </source>
</evidence>
<feature type="compositionally biased region" description="Polar residues" evidence="8">
    <location>
        <begin position="14"/>
        <end position="29"/>
    </location>
</feature>
<feature type="compositionally biased region" description="Basic and acidic residues" evidence="8">
    <location>
        <begin position="34"/>
        <end position="44"/>
    </location>
</feature>
<keyword evidence="4" id="KW-0995">Kinetochore</keyword>
<gene>
    <name evidence="10" type="ORF">DGYR_LOCUS11210</name>
</gene>
<dbReference type="Proteomes" id="UP000549394">
    <property type="component" value="Unassembled WGS sequence"/>
</dbReference>
<evidence type="ECO:0000256" key="2">
    <source>
        <dbReference type="ARBA" id="ARBA00004629"/>
    </source>
</evidence>
<dbReference type="AlphaFoldDB" id="A0A7I8W4S2"/>
<proteinExistence type="inferred from homology"/>
<evidence type="ECO:0000313" key="11">
    <source>
        <dbReference type="Proteomes" id="UP000549394"/>
    </source>
</evidence>